<name>A0A413Q4L9_9FIRM</name>
<dbReference type="EMBL" id="QSES01000026">
    <property type="protein sequence ID" value="RGZ89878.1"/>
    <property type="molecule type" value="Genomic_DNA"/>
</dbReference>
<protein>
    <submittedName>
        <fullName evidence="1">Uncharacterized protein</fullName>
    </submittedName>
</protein>
<evidence type="ECO:0000313" key="2">
    <source>
        <dbReference type="Proteomes" id="UP000283721"/>
    </source>
</evidence>
<evidence type="ECO:0000313" key="1">
    <source>
        <dbReference type="EMBL" id="RGZ89878.1"/>
    </source>
</evidence>
<accession>A0A413Q4L9</accession>
<reference evidence="1 2" key="1">
    <citation type="submission" date="2018-08" db="EMBL/GenBank/DDBJ databases">
        <title>A genome reference for cultivated species of the human gut microbiota.</title>
        <authorList>
            <person name="Zou Y."/>
            <person name="Xue W."/>
            <person name="Luo G."/>
        </authorList>
    </citation>
    <scope>NUCLEOTIDE SEQUENCE [LARGE SCALE GENOMIC DNA]</scope>
    <source>
        <strain evidence="1 2">AM47-6BH</strain>
    </source>
</reference>
<sequence length="455" mass="53808">MGNFIMIDNETGDELNPYTLSKTQKESSYKKGTIYICKCCYPEKQLKYHFSVDLRLIPCHPEFARQHDETCRKNEDYQKRIAYANPLQQDEDGNLVARVYENLFDRPKRRAVEAGEEHKKRRDTVHTEQQKMRLSALVKKINLEVSYRQACRFTLKEGDVDEMKIKLKLEKEFSKEVYGQAKDVRISNRRGTVAGCSLDKNGVQFFYNRLTSIKIVSYFINEKKSNYKEYTSISYQELVNIKINNDKNNRRSYFLVKINGYYVKITYDALRIAIHQYESTYNNRILDLENDIIIGAGYQYENGETYKDKNDNIRKKGEIDRFTLLLVNKYGIFCESSYEVKCFDVIMDYIMNRKLYQEVKFYKPYSFTKNAYGDADWLEDGIITVKGCKKVGIVEVFGMMGNEEYQEKTRLKEQYAKENEDKFVFLTWKPQTESEKELLNRLARCISDIKKSSYT</sequence>
<gene>
    <name evidence="1" type="ORF">DW967_12535</name>
</gene>
<organism evidence="1 2">
    <name type="scientific">Agathobacter rectalis</name>
    <dbReference type="NCBI Taxonomy" id="39491"/>
    <lineage>
        <taxon>Bacteria</taxon>
        <taxon>Bacillati</taxon>
        <taxon>Bacillota</taxon>
        <taxon>Clostridia</taxon>
        <taxon>Lachnospirales</taxon>
        <taxon>Lachnospiraceae</taxon>
        <taxon>Agathobacter</taxon>
    </lineage>
</organism>
<dbReference type="AlphaFoldDB" id="A0A413Q4L9"/>
<comment type="caution">
    <text evidence="1">The sequence shown here is derived from an EMBL/GenBank/DDBJ whole genome shotgun (WGS) entry which is preliminary data.</text>
</comment>
<dbReference type="Proteomes" id="UP000283721">
    <property type="component" value="Unassembled WGS sequence"/>
</dbReference>
<proteinExistence type="predicted"/>